<organism evidence="1 2">
    <name type="scientific">Kingdonia uniflora</name>
    <dbReference type="NCBI Taxonomy" id="39325"/>
    <lineage>
        <taxon>Eukaryota</taxon>
        <taxon>Viridiplantae</taxon>
        <taxon>Streptophyta</taxon>
        <taxon>Embryophyta</taxon>
        <taxon>Tracheophyta</taxon>
        <taxon>Spermatophyta</taxon>
        <taxon>Magnoliopsida</taxon>
        <taxon>Ranunculales</taxon>
        <taxon>Circaeasteraceae</taxon>
        <taxon>Kingdonia</taxon>
    </lineage>
</organism>
<sequence>MKGVIPTVNRNSRWLIGNDSNIDFWRNCWGADHPLINSVEVDPAIWGSCSVKLDSIIDNNGWCAPPLVTEFLADNGIVLTIWMSIEI</sequence>
<gene>
    <name evidence="1" type="ORF">GIB67_030949</name>
</gene>
<evidence type="ECO:0000313" key="1">
    <source>
        <dbReference type="EMBL" id="KAF6137185.1"/>
    </source>
</evidence>
<reference evidence="1 2" key="1">
    <citation type="journal article" date="2020" name="IScience">
        <title>Genome Sequencing of the Endangered Kingdonia uniflora (Circaeasteraceae, Ranunculales) Reveals Potential Mechanisms of Evolutionary Specialization.</title>
        <authorList>
            <person name="Sun Y."/>
            <person name="Deng T."/>
            <person name="Zhang A."/>
            <person name="Moore M.J."/>
            <person name="Landis J.B."/>
            <person name="Lin N."/>
            <person name="Zhang H."/>
            <person name="Zhang X."/>
            <person name="Huang J."/>
            <person name="Zhang X."/>
            <person name="Sun H."/>
            <person name="Wang H."/>
        </authorList>
    </citation>
    <scope>NUCLEOTIDE SEQUENCE [LARGE SCALE GENOMIC DNA]</scope>
    <source>
        <strain evidence="1">TB1705</strain>
        <tissue evidence="1">Leaf</tissue>
    </source>
</reference>
<dbReference type="AlphaFoldDB" id="A0A7J7L3I9"/>
<dbReference type="EMBL" id="JACGCM010002660">
    <property type="protein sequence ID" value="KAF6137185.1"/>
    <property type="molecule type" value="Genomic_DNA"/>
</dbReference>
<accession>A0A7J7L3I9</accession>
<name>A0A7J7L3I9_9MAGN</name>
<keyword evidence="2" id="KW-1185">Reference proteome</keyword>
<comment type="caution">
    <text evidence="1">The sequence shown here is derived from an EMBL/GenBank/DDBJ whole genome shotgun (WGS) entry which is preliminary data.</text>
</comment>
<protein>
    <submittedName>
        <fullName evidence="1">Uncharacterized protein</fullName>
    </submittedName>
</protein>
<proteinExistence type="predicted"/>
<evidence type="ECO:0000313" key="2">
    <source>
        <dbReference type="Proteomes" id="UP000541444"/>
    </source>
</evidence>
<dbReference type="Proteomes" id="UP000541444">
    <property type="component" value="Unassembled WGS sequence"/>
</dbReference>